<evidence type="ECO:0000313" key="2">
    <source>
        <dbReference type="EMBL" id="CAI9739052.1"/>
    </source>
</evidence>
<dbReference type="EMBL" id="OX597835">
    <property type="protein sequence ID" value="CAI9739052.1"/>
    <property type="molecule type" value="Genomic_DNA"/>
</dbReference>
<dbReference type="Proteomes" id="UP001162480">
    <property type="component" value="Chromosome 22"/>
</dbReference>
<proteinExistence type="predicted"/>
<evidence type="ECO:0000256" key="1">
    <source>
        <dbReference type="SAM" id="Phobius"/>
    </source>
</evidence>
<keyword evidence="3" id="KW-1185">Reference proteome</keyword>
<dbReference type="AlphaFoldDB" id="A0AA36BSS4"/>
<feature type="transmembrane region" description="Helical" evidence="1">
    <location>
        <begin position="81"/>
        <end position="107"/>
    </location>
</feature>
<accession>A0AA36BSS4</accession>
<keyword evidence="1" id="KW-0812">Transmembrane</keyword>
<gene>
    <name evidence="2" type="ORF">OCTVUL_1B009331</name>
</gene>
<organism evidence="2 3">
    <name type="scientific">Octopus vulgaris</name>
    <name type="common">Common octopus</name>
    <dbReference type="NCBI Taxonomy" id="6645"/>
    <lineage>
        <taxon>Eukaryota</taxon>
        <taxon>Metazoa</taxon>
        <taxon>Spiralia</taxon>
        <taxon>Lophotrochozoa</taxon>
        <taxon>Mollusca</taxon>
        <taxon>Cephalopoda</taxon>
        <taxon>Coleoidea</taxon>
        <taxon>Octopodiformes</taxon>
        <taxon>Octopoda</taxon>
        <taxon>Incirrata</taxon>
        <taxon>Octopodidae</taxon>
        <taxon>Octopus</taxon>
    </lineage>
</organism>
<reference evidence="2" key="1">
    <citation type="submission" date="2023-08" db="EMBL/GenBank/DDBJ databases">
        <authorList>
            <person name="Alioto T."/>
            <person name="Alioto T."/>
            <person name="Gomez Garrido J."/>
        </authorList>
    </citation>
    <scope>NUCLEOTIDE SEQUENCE</scope>
</reference>
<name>A0AA36BSS4_OCTVU</name>
<keyword evidence="1" id="KW-1133">Transmembrane helix</keyword>
<keyword evidence="1" id="KW-0472">Membrane</keyword>
<sequence>MEYVWGGDSGGEVGRYGGGSGGSDVDVSGWRGGDVAVGGGGGGVGDARYCVRTISSVRYAEEKCIKSLKLFRFIRRNNIRFSITVVHVEVVTDLVVVHAVVVVVVSFSTPRVSFDSQDSDA</sequence>
<evidence type="ECO:0000313" key="3">
    <source>
        <dbReference type="Proteomes" id="UP001162480"/>
    </source>
</evidence>
<protein>
    <submittedName>
        <fullName evidence="2">Uncharacterized protein</fullName>
    </submittedName>
</protein>